<dbReference type="Proteomes" id="UP000694845">
    <property type="component" value="Unplaced"/>
</dbReference>
<dbReference type="InterPro" id="IPR018247">
    <property type="entry name" value="EF_Hand_1_Ca_BS"/>
</dbReference>
<evidence type="ECO:0000259" key="6">
    <source>
        <dbReference type="PROSITE" id="PS51465"/>
    </source>
</evidence>
<accession>A0A8B7YTS8</accession>
<evidence type="ECO:0000256" key="3">
    <source>
        <dbReference type="ARBA" id="ARBA00023157"/>
    </source>
</evidence>
<keyword evidence="7" id="KW-1185">Reference proteome</keyword>
<evidence type="ECO:0000256" key="4">
    <source>
        <dbReference type="SAM" id="MobiDB-lite"/>
    </source>
</evidence>
<feature type="region of interest" description="Disordered" evidence="4">
    <location>
        <begin position="131"/>
        <end position="199"/>
    </location>
</feature>
<dbReference type="RefSeq" id="XP_022095885.1">
    <property type="nucleotide sequence ID" value="XM_022240193.1"/>
</dbReference>
<dbReference type="GO" id="GO:0030510">
    <property type="term" value="P:regulation of BMP signaling pathway"/>
    <property type="evidence" value="ECO:0007669"/>
    <property type="project" value="TreeGrafter"/>
</dbReference>
<dbReference type="GeneID" id="110982054"/>
<dbReference type="PROSITE" id="PS00018">
    <property type="entry name" value="EF_HAND_1"/>
    <property type="match status" value="1"/>
</dbReference>
<dbReference type="GO" id="GO:0005615">
    <property type="term" value="C:extracellular space"/>
    <property type="evidence" value="ECO:0007669"/>
    <property type="project" value="TreeGrafter"/>
</dbReference>
<gene>
    <name evidence="8 9 10" type="primary">LOC110982054</name>
</gene>
<dbReference type="KEGG" id="aplc:110982054"/>
<keyword evidence="2" id="KW-0106">Calcium</keyword>
<evidence type="ECO:0000313" key="8">
    <source>
        <dbReference type="RefSeq" id="XP_022095885.1"/>
    </source>
</evidence>
<evidence type="ECO:0000256" key="2">
    <source>
        <dbReference type="ARBA" id="ARBA00022837"/>
    </source>
</evidence>
<dbReference type="OrthoDB" id="6085115at2759"/>
<dbReference type="SUPFAM" id="SSF47473">
    <property type="entry name" value="EF-hand"/>
    <property type="match status" value="1"/>
</dbReference>
<dbReference type="PANTHER" id="PTHR10913:SF81">
    <property type="entry name" value="KAZAL-LIKE DOMAIN-CONTAINING PROTEIN"/>
    <property type="match status" value="1"/>
</dbReference>
<proteinExistence type="predicted"/>
<evidence type="ECO:0000256" key="1">
    <source>
        <dbReference type="ARBA" id="ARBA00022729"/>
    </source>
</evidence>
<dbReference type="InterPro" id="IPR036058">
    <property type="entry name" value="Kazal_dom_sf"/>
</dbReference>
<dbReference type="PANTHER" id="PTHR10913">
    <property type="entry name" value="FOLLISTATIN-RELATED"/>
    <property type="match status" value="1"/>
</dbReference>
<dbReference type="CDD" id="cd00104">
    <property type="entry name" value="KAZAL_FS"/>
    <property type="match status" value="1"/>
</dbReference>
<dbReference type="PROSITE" id="PS51465">
    <property type="entry name" value="KAZAL_2"/>
    <property type="match status" value="1"/>
</dbReference>
<dbReference type="Gene3D" id="3.30.60.30">
    <property type="match status" value="1"/>
</dbReference>
<keyword evidence="3" id="KW-1015">Disulfide bond</keyword>
<dbReference type="InterPro" id="IPR050653">
    <property type="entry name" value="Prot_Inhib_GrowthFact_Antg"/>
</dbReference>
<feature type="signal peptide" evidence="5">
    <location>
        <begin position="1"/>
        <end position="20"/>
    </location>
</feature>
<keyword evidence="1 5" id="KW-0732">Signal</keyword>
<feature type="domain" description="Kazal-like" evidence="6">
    <location>
        <begin position="65"/>
        <end position="112"/>
    </location>
</feature>
<evidence type="ECO:0000313" key="10">
    <source>
        <dbReference type="RefSeq" id="XP_022095887.1"/>
    </source>
</evidence>
<evidence type="ECO:0000313" key="9">
    <source>
        <dbReference type="RefSeq" id="XP_022095886.1"/>
    </source>
</evidence>
<evidence type="ECO:0000313" key="7">
    <source>
        <dbReference type="Proteomes" id="UP000694845"/>
    </source>
</evidence>
<dbReference type="InterPro" id="IPR002350">
    <property type="entry name" value="Kazal_dom"/>
</dbReference>
<evidence type="ECO:0000256" key="5">
    <source>
        <dbReference type="SAM" id="SignalP"/>
    </source>
</evidence>
<feature type="compositionally biased region" description="Basic and acidic residues" evidence="4">
    <location>
        <begin position="181"/>
        <end position="199"/>
    </location>
</feature>
<dbReference type="InterPro" id="IPR011992">
    <property type="entry name" value="EF-hand-dom_pair"/>
</dbReference>
<dbReference type="RefSeq" id="XP_022095887.1">
    <property type="nucleotide sequence ID" value="XM_022240195.1"/>
</dbReference>
<reference evidence="8 9" key="1">
    <citation type="submission" date="2025-04" db="UniProtKB">
        <authorList>
            <consortium name="RefSeq"/>
        </authorList>
    </citation>
    <scope>IDENTIFICATION</scope>
</reference>
<dbReference type="GO" id="GO:0030154">
    <property type="term" value="P:cell differentiation"/>
    <property type="evidence" value="ECO:0007669"/>
    <property type="project" value="TreeGrafter"/>
</dbReference>
<feature type="compositionally biased region" description="Acidic residues" evidence="4">
    <location>
        <begin position="149"/>
        <end position="180"/>
    </location>
</feature>
<name>A0A8B7YTS8_ACAPL</name>
<sequence>MQGVAICLIVLFVAVCRVDARPRDHKRRHHGEADYKDEVNSCTFMVCPKGSQCTFNSSLSDPICVCITECKSHQHPVCGSDGLIYDNHCELHRAACIKQTHIAVVQDAVCKKPTSELIGSNLNVLSNQLDREDDAKQAQDITEPTVDVTADDNDDKDDEEYEPEEDKDEVRETEDEWDVGESDREMAKDEPLDATEKPIFEEIPTEVPCSEEGLVDLKTSILDHYRAQFSNSRDDPALPELDRKFLVSLMTNHFDSSRDSMLTKDEILSMVSRDRIGGLFKQCSLLDILRIYDKNGDKKLDPYEMYDAFDVHIVTIPEDIRQQTKVAKAGDNIVLVCGIDVEDKSNIIWQRNGMDLVDVELVDGIKVCCCQSACSNFVPFLYKKCISSVNF</sequence>
<dbReference type="SUPFAM" id="SSF100895">
    <property type="entry name" value="Kazal-type serine protease inhibitors"/>
    <property type="match status" value="1"/>
</dbReference>
<organism evidence="7 8">
    <name type="scientific">Acanthaster planci</name>
    <name type="common">Crown-of-thorns starfish</name>
    <dbReference type="NCBI Taxonomy" id="133434"/>
    <lineage>
        <taxon>Eukaryota</taxon>
        <taxon>Metazoa</taxon>
        <taxon>Echinodermata</taxon>
        <taxon>Eleutherozoa</taxon>
        <taxon>Asterozoa</taxon>
        <taxon>Asteroidea</taxon>
        <taxon>Valvatacea</taxon>
        <taxon>Valvatida</taxon>
        <taxon>Acanthasteridae</taxon>
        <taxon>Acanthaster</taxon>
    </lineage>
</organism>
<dbReference type="RefSeq" id="XP_022095886.1">
    <property type="nucleotide sequence ID" value="XM_022240194.1"/>
</dbReference>
<dbReference type="AlphaFoldDB" id="A0A8B7YTS8"/>
<feature type="chain" id="PRO_5044665616" evidence="5">
    <location>
        <begin position="21"/>
        <end position="391"/>
    </location>
</feature>
<dbReference type="Pfam" id="PF07648">
    <property type="entry name" value="Kazal_2"/>
    <property type="match status" value="1"/>
</dbReference>
<protein>
    <submittedName>
        <fullName evidence="8 9">Follistatin-related protein 5-like isoform X1</fullName>
    </submittedName>
</protein>
<dbReference type="SMART" id="SM00280">
    <property type="entry name" value="KAZAL"/>
    <property type="match status" value="1"/>
</dbReference>
<dbReference type="Gene3D" id="1.10.238.10">
    <property type="entry name" value="EF-hand"/>
    <property type="match status" value="1"/>
</dbReference>